<proteinExistence type="predicted"/>
<accession>A0A658R433</accession>
<dbReference type="AlphaFoldDB" id="A0A658R433"/>
<dbReference type="OrthoDB" id="9813903at2"/>
<dbReference type="PANTHER" id="PTHR33121">
    <property type="entry name" value="CYCLIC DI-GMP PHOSPHODIESTERASE PDEF"/>
    <property type="match status" value="1"/>
</dbReference>
<name>A0A658R433_9BURK</name>
<dbReference type="SMART" id="SM00052">
    <property type="entry name" value="EAL"/>
    <property type="match status" value="1"/>
</dbReference>
<dbReference type="Gene3D" id="3.20.20.450">
    <property type="entry name" value="EAL domain"/>
    <property type="match status" value="1"/>
</dbReference>
<feature type="domain" description="EAL" evidence="1">
    <location>
        <begin position="53"/>
        <end position="303"/>
    </location>
</feature>
<dbReference type="CDD" id="cd01948">
    <property type="entry name" value="EAL"/>
    <property type="match status" value="1"/>
</dbReference>
<dbReference type="InterPro" id="IPR050706">
    <property type="entry name" value="Cyclic-di-GMP_PDE-like"/>
</dbReference>
<dbReference type="GO" id="GO:0071111">
    <property type="term" value="F:cyclic-guanylate-specific phosphodiesterase activity"/>
    <property type="evidence" value="ECO:0007669"/>
    <property type="project" value="InterPro"/>
</dbReference>
<keyword evidence="3" id="KW-1185">Reference proteome</keyword>
<organism evidence="2 3">
    <name type="scientific">Caballeronia concitans</name>
    <dbReference type="NCBI Taxonomy" id="1777133"/>
    <lineage>
        <taxon>Bacteria</taxon>
        <taxon>Pseudomonadati</taxon>
        <taxon>Pseudomonadota</taxon>
        <taxon>Betaproteobacteria</taxon>
        <taxon>Burkholderiales</taxon>
        <taxon>Burkholderiaceae</taxon>
        <taxon>Caballeronia</taxon>
    </lineage>
</organism>
<reference evidence="2 3" key="1">
    <citation type="submission" date="2016-01" db="EMBL/GenBank/DDBJ databases">
        <authorList>
            <person name="Peeters C."/>
        </authorList>
    </citation>
    <scope>NUCLEOTIDE SEQUENCE [LARGE SCALE GENOMIC DNA]</scope>
    <source>
        <strain evidence="2">LMG 29315</strain>
    </source>
</reference>
<dbReference type="EMBL" id="FCNV02000014">
    <property type="protein sequence ID" value="SAL46414.1"/>
    <property type="molecule type" value="Genomic_DNA"/>
</dbReference>
<dbReference type="Pfam" id="PF00563">
    <property type="entry name" value="EAL"/>
    <property type="match status" value="1"/>
</dbReference>
<evidence type="ECO:0000313" key="3">
    <source>
        <dbReference type="Proteomes" id="UP000198263"/>
    </source>
</evidence>
<dbReference type="SUPFAM" id="SSF141868">
    <property type="entry name" value="EAL domain-like"/>
    <property type="match status" value="1"/>
</dbReference>
<dbReference type="PROSITE" id="PS50883">
    <property type="entry name" value="EAL"/>
    <property type="match status" value="1"/>
</dbReference>
<sequence length="303" mass="32557">MTHQTSSPRADGRARGSTLCLRCQKAAPGLHGRAGMVARSDCAETNHDDSQRRDRVEALLRHALAAGELRVAYQPVLDSVSHETVGAEALLRWTNSELGDVGPAEFIPIAEESGLMKSIGDWVLQQACAEAAQWRSTVAPRLVVSVNVSPVQFDEDLIRRVAACLEWTGLEASALQIEITEGILMPDDAAVRATIKALADLGVKLAIDDFGTGYASLSVLKRFALHNLKIDRLFVGDLPDSHDSIAITRALVAMAHALGMTVTAEGVETSAQAKALRELGCDMLQGYLFGRATSPAEFVRMLS</sequence>
<protein>
    <submittedName>
        <fullName evidence="2">GAF sensor-containing diguanylate cyclase/phosphodiesterase</fullName>
    </submittedName>
</protein>
<evidence type="ECO:0000259" key="1">
    <source>
        <dbReference type="PROSITE" id="PS50883"/>
    </source>
</evidence>
<dbReference type="Proteomes" id="UP000198263">
    <property type="component" value="Unassembled WGS sequence"/>
</dbReference>
<evidence type="ECO:0000313" key="2">
    <source>
        <dbReference type="EMBL" id="SAL46414.1"/>
    </source>
</evidence>
<dbReference type="InterPro" id="IPR001633">
    <property type="entry name" value="EAL_dom"/>
</dbReference>
<comment type="caution">
    <text evidence="2">The sequence shown here is derived from an EMBL/GenBank/DDBJ whole genome shotgun (WGS) entry which is preliminary data.</text>
</comment>
<dbReference type="PANTHER" id="PTHR33121:SF71">
    <property type="entry name" value="OXYGEN SENSOR PROTEIN DOSP"/>
    <property type="match status" value="1"/>
</dbReference>
<gene>
    <name evidence="2" type="ORF">AWB72_04842</name>
</gene>
<dbReference type="InterPro" id="IPR035919">
    <property type="entry name" value="EAL_sf"/>
</dbReference>